<evidence type="ECO:0000313" key="3">
    <source>
        <dbReference type="Proteomes" id="UP001178507"/>
    </source>
</evidence>
<gene>
    <name evidence="2" type="ORF">EVOR1521_LOCUS23087</name>
</gene>
<evidence type="ECO:0000256" key="1">
    <source>
        <dbReference type="SAM" id="MobiDB-lite"/>
    </source>
</evidence>
<feature type="region of interest" description="Disordered" evidence="1">
    <location>
        <begin position="101"/>
        <end position="120"/>
    </location>
</feature>
<protein>
    <submittedName>
        <fullName evidence="2">Uncharacterized protein</fullName>
    </submittedName>
</protein>
<reference evidence="2" key="1">
    <citation type="submission" date="2023-08" db="EMBL/GenBank/DDBJ databases">
        <authorList>
            <person name="Chen Y."/>
            <person name="Shah S."/>
            <person name="Dougan E. K."/>
            <person name="Thang M."/>
            <person name="Chan C."/>
        </authorList>
    </citation>
    <scope>NUCLEOTIDE SEQUENCE</scope>
</reference>
<name>A0AA36NDP0_9DINO</name>
<dbReference type="Proteomes" id="UP001178507">
    <property type="component" value="Unassembled WGS sequence"/>
</dbReference>
<sequence>MAPSTSKAALGLGLLGGAAFVAPQSGARSAGTALRGAANQQPQDSSLLSALPAVGVGAAGALLVSNMGRKPSAGRAAAAVALRAFEQESWVCSPRWATGTPWAWPRTGTSRPSSGAAPWS</sequence>
<dbReference type="EMBL" id="CAUJNA010003341">
    <property type="protein sequence ID" value="CAJ1399576.1"/>
    <property type="molecule type" value="Genomic_DNA"/>
</dbReference>
<keyword evidence="3" id="KW-1185">Reference proteome</keyword>
<organism evidence="2 3">
    <name type="scientific">Effrenium voratum</name>
    <dbReference type="NCBI Taxonomy" id="2562239"/>
    <lineage>
        <taxon>Eukaryota</taxon>
        <taxon>Sar</taxon>
        <taxon>Alveolata</taxon>
        <taxon>Dinophyceae</taxon>
        <taxon>Suessiales</taxon>
        <taxon>Symbiodiniaceae</taxon>
        <taxon>Effrenium</taxon>
    </lineage>
</organism>
<accession>A0AA36NDP0</accession>
<proteinExistence type="predicted"/>
<comment type="caution">
    <text evidence="2">The sequence shown here is derived from an EMBL/GenBank/DDBJ whole genome shotgun (WGS) entry which is preliminary data.</text>
</comment>
<dbReference type="AlphaFoldDB" id="A0AA36NDP0"/>
<evidence type="ECO:0000313" key="2">
    <source>
        <dbReference type="EMBL" id="CAJ1399576.1"/>
    </source>
</evidence>